<dbReference type="SMART" id="SM01058">
    <property type="entry name" value="CarD_TRCF"/>
    <property type="match status" value="1"/>
</dbReference>
<dbReference type="Gene3D" id="2.40.10.170">
    <property type="match status" value="1"/>
</dbReference>
<dbReference type="CDD" id="cd17991">
    <property type="entry name" value="DEXHc_TRCF"/>
    <property type="match status" value="1"/>
</dbReference>
<keyword evidence="8 13" id="KW-0238">DNA-binding</keyword>
<keyword evidence="2 13" id="KW-0963">Cytoplasm</keyword>
<dbReference type="GO" id="GO:0016787">
    <property type="term" value="F:hydrolase activity"/>
    <property type="evidence" value="ECO:0007669"/>
    <property type="project" value="UniProtKB-KW"/>
</dbReference>
<reference evidence="17" key="2">
    <citation type="journal article" date="2021" name="PeerJ">
        <title>Extensive microbial diversity within the chicken gut microbiome revealed by metagenomics and culture.</title>
        <authorList>
            <person name="Gilroy R."/>
            <person name="Ravi A."/>
            <person name="Getino M."/>
            <person name="Pursley I."/>
            <person name="Horton D.L."/>
            <person name="Alikhan N.F."/>
            <person name="Baker D."/>
            <person name="Gharbi K."/>
            <person name="Hall N."/>
            <person name="Watson M."/>
            <person name="Adriaenssens E.M."/>
            <person name="Foster-Nyarko E."/>
            <person name="Jarju S."/>
            <person name="Secka A."/>
            <person name="Antonio M."/>
            <person name="Oren A."/>
            <person name="Chaudhuri R.R."/>
            <person name="La Ragione R."/>
            <person name="Hildebrand F."/>
            <person name="Pallen M.J."/>
        </authorList>
    </citation>
    <scope>NUCLEOTIDE SEQUENCE</scope>
    <source>
        <strain evidence="17">13766</strain>
    </source>
</reference>
<dbReference type="InterPro" id="IPR047112">
    <property type="entry name" value="RecG/Mfd"/>
</dbReference>
<evidence type="ECO:0000256" key="13">
    <source>
        <dbReference type="HAMAP-Rule" id="MF_00969"/>
    </source>
</evidence>
<dbReference type="SMART" id="SM00982">
    <property type="entry name" value="TRCF"/>
    <property type="match status" value="1"/>
</dbReference>
<keyword evidence="4 13" id="KW-0227">DNA damage</keyword>
<dbReference type="GO" id="GO:0006355">
    <property type="term" value="P:regulation of DNA-templated transcription"/>
    <property type="evidence" value="ECO:0007669"/>
    <property type="project" value="UniProtKB-UniRule"/>
</dbReference>
<keyword evidence="9 13" id="KW-0234">DNA repair</keyword>
<evidence type="ECO:0000256" key="3">
    <source>
        <dbReference type="ARBA" id="ARBA00022741"/>
    </source>
</evidence>
<dbReference type="InterPro" id="IPR005118">
    <property type="entry name" value="TRCF_C"/>
</dbReference>
<evidence type="ECO:0000256" key="9">
    <source>
        <dbReference type="ARBA" id="ARBA00023204"/>
    </source>
</evidence>
<feature type="domain" description="Helicase C-terminal" evidence="16">
    <location>
        <begin position="879"/>
        <end position="1033"/>
    </location>
</feature>
<evidence type="ECO:0000259" key="15">
    <source>
        <dbReference type="PROSITE" id="PS51192"/>
    </source>
</evidence>
<sequence>MTEHQISCLLEPLRGSGSFAALKNAVASGACAAYAYGIEESQRTHALAALMEETERTLIAVVPNDIVGQRVVEDMNALVPGAAALLPAREVSFMRSAASSRDLTIRRLETIGRLVTGQLRALVLPADAWMHRLMPREQFEKHIIRVSQTDRLDPHDLTERLAAAGYENVHMVEAHGQFAVRGGIVDAFPVGATTAVRLEFFDDEIDSLREFDVLTQRSVGKRESVIFYPASETLLSAEEAGAAADRLAKPLAAGQGEKPAVNRQREIEKEFDLPPFEDIFALSDDEGDLPDAFDLPAKGKKGKAGEKAAAPKAAPPAPPVSAKSGYMGVVDALRHGRHSDALSSLMGILYDHTETIVDYADHPILALDQPARLRERCENRALEFAEHFKVALERGEAFGEQAKLLLSYDELIAGLDGRPIVLLDGFLRTVSDFRPTQLIKFESLPAMGYAGNVKLLAQRVNELRQQNYRIALLAGGVARGERLAHALAGFDCPAKFYEEPPQRLVAGEAAILPIALTKGFQYPEVQLYVASETDIFGANKQRTRTRAHSGEKIAAFTELSVGDYVVHEDHGIGQYMGTVRLASEGVYRDFLHIRYQGADKLYVPVDQLDRVQKYIGSEGEAPKINRLSGGDWQRQKARAKASVRELAGELVKLYAERASVKGYAFEPDTPWQREFEESFPYEETPDQLVAIQEIKRDMESDKVMDRLLCGDVGYGKTEVALRAIFKAVMSGKQAALLAPTTILVQQHYATMMNRFHGFPVHVDTISRFRTPGEQKQVLEDLREGKIDVIIGTHRLLGKDVKYKDLGLLVVDEEQRFGVAHKEAIKKLKKSVDVLTLSATPIPRTLHMSMVGIRDMSLLQSPPEERYPVQTYVVEYSDGLVRDAILRELSRGGQVYFLYNRVQTIEAMYNRLKKLVPEARIAVGHGQMREHALEDVMLDFYEGKFDVLLCTTIIEAGLDVPRANTLIVCDADRFGLSQLYQLRGRVGRSNRLAYAYLTVNPNKVMTENADKRLSAIREFTEFGSGFRVAMRDLEIRGMGNLLGAEQSGHMAAIGYDLYVKMIEETVRELRGDASQGDIETRMEIRVDAYVPHEYISNELLRVEMYKKIAGITSREAREDILEELIDRFGDPSRPVMNLIDIAQLKSHCSRMGIDLVTVKGNDLVMRFAQNAKIDVVKLADAISRHEDCLRLQGGAVTSLVYTRKNATAEELLQSAVGVMEDVAKEAV</sequence>
<dbReference type="NCBIfam" id="TIGR00580">
    <property type="entry name" value="mfd"/>
    <property type="match status" value="1"/>
</dbReference>
<dbReference type="Pfam" id="PF00271">
    <property type="entry name" value="Helicase_C"/>
    <property type="match status" value="1"/>
</dbReference>
<dbReference type="InterPro" id="IPR027417">
    <property type="entry name" value="P-loop_NTPase"/>
</dbReference>
<dbReference type="Gene3D" id="3.40.50.11180">
    <property type="match status" value="1"/>
</dbReference>
<evidence type="ECO:0000256" key="14">
    <source>
        <dbReference type="SAM" id="MobiDB-lite"/>
    </source>
</evidence>
<dbReference type="InterPro" id="IPR036101">
    <property type="entry name" value="CarD-like/TRCF_RID_sf"/>
</dbReference>
<dbReference type="PANTHER" id="PTHR47964:SF1">
    <property type="entry name" value="ATP-DEPENDENT DNA HELICASE HOMOLOG RECG, CHLOROPLASTIC"/>
    <property type="match status" value="1"/>
</dbReference>
<dbReference type="InterPro" id="IPR004576">
    <property type="entry name" value="Mfd"/>
</dbReference>
<dbReference type="EMBL" id="DVJN01000155">
    <property type="protein sequence ID" value="HIS92888.1"/>
    <property type="molecule type" value="Genomic_DNA"/>
</dbReference>
<dbReference type="Pfam" id="PF00270">
    <property type="entry name" value="DEAD"/>
    <property type="match status" value="1"/>
</dbReference>
<dbReference type="InterPro" id="IPR001650">
    <property type="entry name" value="Helicase_C-like"/>
</dbReference>
<dbReference type="GO" id="GO:0003684">
    <property type="term" value="F:damaged DNA binding"/>
    <property type="evidence" value="ECO:0007669"/>
    <property type="project" value="InterPro"/>
</dbReference>
<keyword evidence="3 13" id="KW-0547">Nucleotide-binding</keyword>
<dbReference type="Gene3D" id="3.30.2060.10">
    <property type="entry name" value="Penicillin-binding protein 1b domain"/>
    <property type="match status" value="1"/>
</dbReference>
<dbReference type="Gene3D" id="3.40.50.300">
    <property type="entry name" value="P-loop containing nucleotide triphosphate hydrolases"/>
    <property type="match status" value="2"/>
</dbReference>
<dbReference type="PROSITE" id="PS51192">
    <property type="entry name" value="HELICASE_ATP_BIND_1"/>
    <property type="match status" value="1"/>
</dbReference>
<dbReference type="Pfam" id="PF03461">
    <property type="entry name" value="TRCF"/>
    <property type="match status" value="1"/>
</dbReference>
<evidence type="ECO:0000256" key="6">
    <source>
        <dbReference type="ARBA" id="ARBA00022806"/>
    </source>
</evidence>
<keyword evidence="5 13" id="KW-0378">Hydrolase</keyword>
<dbReference type="GO" id="GO:0000716">
    <property type="term" value="P:transcription-coupled nucleotide-excision repair, DNA damage recognition"/>
    <property type="evidence" value="ECO:0007669"/>
    <property type="project" value="UniProtKB-UniRule"/>
</dbReference>
<evidence type="ECO:0000256" key="1">
    <source>
        <dbReference type="ARBA" id="ARBA00004496"/>
    </source>
</evidence>
<reference evidence="17" key="1">
    <citation type="submission" date="2020-10" db="EMBL/GenBank/DDBJ databases">
        <authorList>
            <person name="Gilroy R."/>
        </authorList>
    </citation>
    <scope>NUCLEOTIDE SEQUENCE</scope>
    <source>
        <strain evidence="17">13766</strain>
    </source>
</reference>
<dbReference type="SMART" id="SM00487">
    <property type="entry name" value="DEXDc"/>
    <property type="match status" value="1"/>
</dbReference>
<proteinExistence type="inferred from homology"/>
<feature type="domain" description="Helicase ATP-binding" evidence="15">
    <location>
        <begin position="697"/>
        <end position="858"/>
    </location>
</feature>
<evidence type="ECO:0000313" key="17">
    <source>
        <dbReference type="EMBL" id="HIS92888.1"/>
    </source>
</evidence>
<comment type="similarity">
    <text evidence="10 13">In the N-terminal section; belongs to the UvrB family.</text>
</comment>
<evidence type="ECO:0000256" key="7">
    <source>
        <dbReference type="ARBA" id="ARBA00022840"/>
    </source>
</evidence>
<name>A0A9D1G169_9FIRM</name>
<evidence type="ECO:0000256" key="2">
    <source>
        <dbReference type="ARBA" id="ARBA00022490"/>
    </source>
</evidence>
<evidence type="ECO:0000256" key="12">
    <source>
        <dbReference type="ARBA" id="ARBA00070128"/>
    </source>
</evidence>
<gene>
    <name evidence="13 17" type="primary">mfd</name>
    <name evidence="17" type="ORF">IAA84_07745</name>
</gene>
<feature type="region of interest" description="Disordered" evidence="14">
    <location>
        <begin position="291"/>
        <end position="320"/>
    </location>
</feature>
<dbReference type="Gene3D" id="3.90.1150.50">
    <property type="entry name" value="Transcription-repair-coupling factor, D7 domain"/>
    <property type="match status" value="1"/>
</dbReference>
<dbReference type="SUPFAM" id="SSF141259">
    <property type="entry name" value="CarD-like"/>
    <property type="match status" value="1"/>
</dbReference>
<dbReference type="InterPro" id="IPR014001">
    <property type="entry name" value="Helicase_ATP-bd"/>
</dbReference>
<evidence type="ECO:0000256" key="5">
    <source>
        <dbReference type="ARBA" id="ARBA00022801"/>
    </source>
</evidence>
<evidence type="ECO:0000256" key="10">
    <source>
        <dbReference type="ARBA" id="ARBA00061104"/>
    </source>
</evidence>
<keyword evidence="7 13" id="KW-0067">ATP-binding</keyword>
<evidence type="ECO:0000256" key="4">
    <source>
        <dbReference type="ARBA" id="ARBA00022763"/>
    </source>
</evidence>
<dbReference type="GO" id="GO:0005524">
    <property type="term" value="F:ATP binding"/>
    <property type="evidence" value="ECO:0007669"/>
    <property type="project" value="UniProtKB-UniRule"/>
</dbReference>
<comment type="function">
    <text evidence="13">Couples transcription and DNA repair by recognizing RNA polymerase (RNAP) stalled at DNA lesions. Mediates ATP-dependent release of RNAP and its truncated transcript from the DNA, and recruitment of nucleotide excision repair machinery to the damaged site.</text>
</comment>
<dbReference type="Pfam" id="PF17757">
    <property type="entry name" value="UvrB_inter"/>
    <property type="match status" value="1"/>
</dbReference>
<comment type="subcellular location">
    <subcellularLocation>
        <location evidence="1 13">Cytoplasm</location>
    </subcellularLocation>
</comment>
<dbReference type="SUPFAM" id="SSF52540">
    <property type="entry name" value="P-loop containing nucleoside triphosphate hydrolases"/>
    <property type="match status" value="4"/>
</dbReference>
<comment type="similarity">
    <text evidence="11 13">In the C-terminal section; belongs to the helicase family. RecG subfamily.</text>
</comment>
<dbReference type="Proteomes" id="UP000824140">
    <property type="component" value="Unassembled WGS sequence"/>
</dbReference>
<evidence type="ECO:0000259" key="16">
    <source>
        <dbReference type="PROSITE" id="PS51194"/>
    </source>
</evidence>
<dbReference type="GO" id="GO:0003678">
    <property type="term" value="F:DNA helicase activity"/>
    <property type="evidence" value="ECO:0007669"/>
    <property type="project" value="TreeGrafter"/>
</dbReference>
<dbReference type="HAMAP" id="MF_00969">
    <property type="entry name" value="TRCF"/>
    <property type="match status" value="1"/>
</dbReference>
<dbReference type="PANTHER" id="PTHR47964">
    <property type="entry name" value="ATP-DEPENDENT DNA HELICASE HOMOLOG RECG, CHLOROPLASTIC"/>
    <property type="match status" value="1"/>
</dbReference>
<dbReference type="SUPFAM" id="SSF143517">
    <property type="entry name" value="TRCF domain-like"/>
    <property type="match status" value="1"/>
</dbReference>
<dbReference type="PROSITE" id="PS51194">
    <property type="entry name" value="HELICASE_CTER"/>
    <property type="match status" value="1"/>
</dbReference>
<protein>
    <recommendedName>
        <fullName evidence="12 13">Transcription-repair-coupling factor</fullName>
        <shortName evidence="13">TRCF</shortName>
        <ecNumber evidence="13">3.6.4.-</ecNumber>
    </recommendedName>
</protein>
<dbReference type="InterPro" id="IPR037235">
    <property type="entry name" value="TRCF-like_C_D7"/>
</dbReference>
<dbReference type="FunFam" id="3.40.50.300:FF:000546">
    <property type="entry name" value="Transcription-repair-coupling factor"/>
    <property type="match status" value="1"/>
</dbReference>
<keyword evidence="6" id="KW-0347">Helicase</keyword>
<evidence type="ECO:0000256" key="11">
    <source>
        <dbReference type="ARBA" id="ARBA00061399"/>
    </source>
</evidence>
<evidence type="ECO:0000256" key="8">
    <source>
        <dbReference type="ARBA" id="ARBA00023125"/>
    </source>
</evidence>
<dbReference type="EC" id="3.6.4.-" evidence="13"/>
<dbReference type="InterPro" id="IPR003711">
    <property type="entry name" value="CarD-like/TRCF_RID"/>
</dbReference>
<comment type="caution">
    <text evidence="17">The sequence shown here is derived from an EMBL/GenBank/DDBJ whole genome shotgun (WGS) entry which is preliminary data.</text>
</comment>
<dbReference type="SMART" id="SM00490">
    <property type="entry name" value="HELICc"/>
    <property type="match status" value="1"/>
</dbReference>
<dbReference type="Pfam" id="PF02559">
    <property type="entry name" value="CarD_TRCF_RID"/>
    <property type="match status" value="1"/>
</dbReference>
<dbReference type="InterPro" id="IPR011545">
    <property type="entry name" value="DEAD/DEAH_box_helicase_dom"/>
</dbReference>
<accession>A0A9D1G169</accession>
<dbReference type="GO" id="GO:0005737">
    <property type="term" value="C:cytoplasm"/>
    <property type="evidence" value="ECO:0007669"/>
    <property type="project" value="UniProtKB-SubCell"/>
</dbReference>
<organism evidence="17 18">
    <name type="scientific">Candidatus Alectryocaccomicrobium excrementavium</name>
    <dbReference type="NCBI Taxonomy" id="2840668"/>
    <lineage>
        <taxon>Bacteria</taxon>
        <taxon>Bacillati</taxon>
        <taxon>Bacillota</taxon>
        <taxon>Clostridia</taxon>
        <taxon>Candidatus Alectryocaccomicrobium</taxon>
    </lineage>
</organism>
<evidence type="ECO:0000313" key="18">
    <source>
        <dbReference type="Proteomes" id="UP000824140"/>
    </source>
</evidence>
<dbReference type="AlphaFoldDB" id="A0A9D1G169"/>
<dbReference type="InterPro" id="IPR041471">
    <property type="entry name" value="UvrB_inter"/>
</dbReference>